<sequence length="544" mass="61155">MASDELLAKTITSISTFQQLRKAIEEIKETPVFTKGTWDFPKSQLVLWYKDGDSARCLQFPTSEDAELQRLSDACQSATFGRNKQDVLDESYRLARKMDTEDFSINFGFEFYEMLNHAVRGLLGVQHDNKNFRAELYKLNVYGPGSFFKAHKDTPRADNMFGSLVIALPTPHQGGTLIVRHGEENYEFDSSSTSTSSSESTSAAVAWTAFYSQVEHEVIPVVSGYRVTLTYNLYFSTASVPPLLLPIPNPAPESPELVKLLKECLDDATFLPSGGLLGFGLKHEYPLSASSDLQTSISYLKGADSTIVKIAGHFGLKSYLRAVYDIMQAKGLEGGERVYENGKFVTKPLPDHKRWLLSEKVLDLGDRGAQQVDPYDIEEYLRDEAGTETLICRGFIEDEHSAGFYTKKKKSTTVTEREICDVGTKVVSKILKRTIITKNWETGEETSVVETPNIFEEIPKPLDNSPETAEDEDDVPAWRRDSQPKRKSKPVVVNWITVMKKNNPVHTSYISYGNQAEMAYLYAQINLMVEVPSFEERRQTGKSV</sequence>
<protein>
    <recommendedName>
        <fullName evidence="2">Prolyl 4-hydroxylase alpha subunit Fe(2+) 2OG dioxygenase domain-containing protein</fullName>
    </recommendedName>
</protein>
<keyword evidence="4" id="KW-1185">Reference proteome</keyword>
<organism evidence="3 4">
    <name type="scientific">Sistotremastrum suecicum HHB10207 ss-3</name>
    <dbReference type="NCBI Taxonomy" id="1314776"/>
    <lineage>
        <taxon>Eukaryota</taxon>
        <taxon>Fungi</taxon>
        <taxon>Dikarya</taxon>
        <taxon>Basidiomycota</taxon>
        <taxon>Agaricomycotina</taxon>
        <taxon>Agaricomycetes</taxon>
        <taxon>Sistotremastrales</taxon>
        <taxon>Sistotremastraceae</taxon>
        <taxon>Sistotremastrum</taxon>
    </lineage>
</organism>
<dbReference type="Proteomes" id="UP000076798">
    <property type="component" value="Unassembled WGS sequence"/>
</dbReference>
<dbReference type="Gene3D" id="2.60.120.620">
    <property type="entry name" value="q2cbj1_9rhob like domain"/>
    <property type="match status" value="1"/>
</dbReference>
<feature type="region of interest" description="Disordered" evidence="1">
    <location>
        <begin position="457"/>
        <end position="485"/>
    </location>
</feature>
<dbReference type="AlphaFoldDB" id="A0A166E979"/>
<dbReference type="PANTHER" id="PTHR33099">
    <property type="entry name" value="FE2OG DIOXYGENASE DOMAIN-CONTAINING PROTEIN"/>
    <property type="match status" value="1"/>
</dbReference>
<dbReference type="EMBL" id="KV428048">
    <property type="protein sequence ID" value="KZT39337.1"/>
    <property type="molecule type" value="Genomic_DNA"/>
</dbReference>
<evidence type="ECO:0000313" key="3">
    <source>
        <dbReference type="EMBL" id="KZT39337.1"/>
    </source>
</evidence>
<name>A0A166E979_9AGAM</name>
<evidence type="ECO:0000259" key="2">
    <source>
        <dbReference type="Pfam" id="PF13640"/>
    </source>
</evidence>
<evidence type="ECO:0000256" key="1">
    <source>
        <dbReference type="SAM" id="MobiDB-lite"/>
    </source>
</evidence>
<dbReference type="OrthoDB" id="27483at2759"/>
<reference evidence="3 4" key="1">
    <citation type="journal article" date="2016" name="Mol. Biol. Evol.">
        <title>Comparative Genomics of Early-Diverging Mushroom-Forming Fungi Provides Insights into the Origins of Lignocellulose Decay Capabilities.</title>
        <authorList>
            <person name="Nagy L.G."/>
            <person name="Riley R."/>
            <person name="Tritt A."/>
            <person name="Adam C."/>
            <person name="Daum C."/>
            <person name="Floudas D."/>
            <person name="Sun H."/>
            <person name="Yadav J.S."/>
            <person name="Pangilinan J."/>
            <person name="Larsson K.H."/>
            <person name="Matsuura K."/>
            <person name="Barry K."/>
            <person name="Labutti K."/>
            <person name="Kuo R."/>
            <person name="Ohm R.A."/>
            <person name="Bhattacharya S.S."/>
            <person name="Shirouzu T."/>
            <person name="Yoshinaga Y."/>
            <person name="Martin F.M."/>
            <person name="Grigoriev I.V."/>
            <person name="Hibbett D.S."/>
        </authorList>
    </citation>
    <scope>NUCLEOTIDE SEQUENCE [LARGE SCALE GENOMIC DNA]</scope>
    <source>
        <strain evidence="3 4">HHB10207 ss-3</strain>
    </source>
</reference>
<accession>A0A166E979</accession>
<dbReference type="InterPro" id="IPR044862">
    <property type="entry name" value="Pro_4_hyd_alph_FE2OG_OXY"/>
</dbReference>
<dbReference type="PANTHER" id="PTHR33099:SF14">
    <property type="entry name" value="PROLYL 4-HYDROXYLASE ALPHA SUBUNIT FE(2+) 2OG DIOXYGENASE DOMAIN-CONTAINING PROTEIN"/>
    <property type="match status" value="1"/>
</dbReference>
<gene>
    <name evidence="3" type="ORF">SISSUDRAFT_1020371</name>
</gene>
<dbReference type="STRING" id="1314776.A0A166E979"/>
<feature type="domain" description="Prolyl 4-hydroxylase alpha subunit Fe(2+) 2OG dioxygenase" evidence="2">
    <location>
        <begin position="138"/>
        <end position="233"/>
    </location>
</feature>
<evidence type="ECO:0000313" key="4">
    <source>
        <dbReference type="Proteomes" id="UP000076798"/>
    </source>
</evidence>
<proteinExistence type="predicted"/>
<dbReference type="Pfam" id="PF13640">
    <property type="entry name" value="2OG-FeII_Oxy_3"/>
    <property type="match status" value="1"/>
</dbReference>